<dbReference type="GO" id="GO:0044281">
    <property type="term" value="P:small molecule metabolic process"/>
    <property type="evidence" value="ECO:0007669"/>
    <property type="project" value="UniProtKB-ARBA"/>
</dbReference>
<dbReference type="GeneID" id="1440781"/>
<dbReference type="Gene3D" id="3.40.50.720">
    <property type="entry name" value="NAD(P)-binding Rossmann-like Domain"/>
    <property type="match status" value="1"/>
</dbReference>
<evidence type="ECO:0000256" key="5">
    <source>
        <dbReference type="ARBA" id="ARBA00023002"/>
    </source>
</evidence>
<dbReference type="RefSeq" id="WP_010916523.1">
    <property type="nucleotide sequence ID" value="NC_002689.2"/>
</dbReference>
<keyword evidence="5" id="KW-0560">Oxidoreductase</keyword>
<keyword evidence="3" id="KW-0479">Metal-binding</keyword>
<dbReference type="Pfam" id="PF00107">
    <property type="entry name" value="ADH_zinc_N"/>
    <property type="match status" value="1"/>
</dbReference>
<dbReference type="STRING" id="273116.gene:9381040"/>
<dbReference type="PhylomeDB" id="Q97C38"/>
<sequence>MKAVFVYEPLGNENVKVEEVSEPKKEQGKVIIEVKKAGLNPIDYNVINGKIVYRLNPLPHIPGSEVYGIVKEDSGSFKKGERVIVYNRIFDGTCSQCISGNEHLCENGGIWGVVSNGGYSQLVQIDEKNVFRVPEDASDELAASIGVAALTSFRAIRISGCSPGRSILIYGASGNTGMFAVQLASMMGCDVYAVSRKDWIESFGAIEVFRPDNIPPDMKFDIIINPLGSLFWGDALKHLRTRGILVSFGVLTGREGSIDIADLYTGEKKILGSTGGTREDLRGLLEFMKTHELRVKIAREFKINEIKDALKYYSETHDGRILISMRES</sequence>
<dbReference type="GO" id="GO:0030554">
    <property type="term" value="F:adenyl nucleotide binding"/>
    <property type="evidence" value="ECO:0007669"/>
    <property type="project" value="UniProtKB-ARBA"/>
</dbReference>
<evidence type="ECO:0000259" key="6">
    <source>
        <dbReference type="SMART" id="SM00829"/>
    </source>
</evidence>
<dbReference type="Pfam" id="PF08240">
    <property type="entry name" value="ADH_N"/>
    <property type="match status" value="1"/>
</dbReference>
<dbReference type="GO" id="GO:0004022">
    <property type="term" value="F:alcohol dehydrogenase (NAD+) activity"/>
    <property type="evidence" value="ECO:0007669"/>
    <property type="project" value="TreeGrafter"/>
</dbReference>
<dbReference type="PANTHER" id="PTHR42940">
    <property type="entry name" value="ALCOHOL DEHYDROGENASE 1-RELATED"/>
    <property type="match status" value="1"/>
</dbReference>
<evidence type="ECO:0000256" key="1">
    <source>
        <dbReference type="ARBA" id="ARBA00001947"/>
    </source>
</evidence>
<reference evidence="7 8" key="1">
    <citation type="journal article" date="1999" name="Proc. Jpn. Acad.">
        <title>Determination of the complete genomic DNA sequence of Thermoplasma volvanium GSS1.</title>
        <authorList>
            <person name="Kawashima T."/>
            <person name="Yamamoto Y."/>
            <person name="Aramaki H."/>
            <person name="Nunoshiba T."/>
            <person name="Kawamoto T."/>
            <person name="Watanabe K."/>
            <person name="Yamazaki M."/>
            <person name="Kanehori K."/>
            <person name="Amano N."/>
            <person name="Ohya Y."/>
            <person name="Makino K."/>
            <person name="Suzuki M."/>
        </authorList>
    </citation>
    <scope>NUCLEOTIDE SEQUENCE [LARGE SCALE GENOMIC DNA]</scope>
    <source>
        <strain evidence="8">ATCC 51530 / DSM 4299 / JCM 9571 / NBRC 15438 / GSS1</strain>
    </source>
</reference>
<dbReference type="PaxDb" id="273116-14324481"/>
<keyword evidence="4" id="KW-0862">Zinc</keyword>
<keyword evidence="8" id="KW-1185">Reference proteome</keyword>
<proteinExistence type="inferred from homology"/>
<name>Q97C38_THEVO</name>
<evidence type="ECO:0000256" key="4">
    <source>
        <dbReference type="ARBA" id="ARBA00022833"/>
    </source>
</evidence>
<feature type="domain" description="Enoyl reductase (ER)" evidence="6">
    <location>
        <begin position="11"/>
        <end position="323"/>
    </location>
</feature>
<dbReference type="KEGG" id="tvo:TVG0278316"/>
<dbReference type="HOGENOM" id="CLU_026673_3_4_2"/>
<dbReference type="SUPFAM" id="SSF51735">
    <property type="entry name" value="NAD(P)-binding Rossmann-fold domains"/>
    <property type="match status" value="1"/>
</dbReference>
<comment type="cofactor">
    <cofactor evidence="1">
        <name>Zn(2+)</name>
        <dbReference type="ChEBI" id="CHEBI:29105"/>
    </cofactor>
</comment>
<evidence type="ECO:0000313" key="8">
    <source>
        <dbReference type="Proteomes" id="UP000001017"/>
    </source>
</evidence>
<dbReference type="InterPro" id="IPR011032">
    <property type="entry name" value="GroES-like_sf"/>
</dbReference>
<dbReference type="InterPro" id="IPR013149">
    <property type="entry name" value="ADH-like_C"/>
</dbReference>
<dbReference type="SUPFAM" id="SSF50129">
    <property type="entry name" value="GroES-like"/>
    <property type="match status" value="1"/>
</dbReference>
<dbReference type="OrthoDB" id="8709at2157"/>
<dbReference type="GO" id="GO:0046872">
    <property type="term" value="F:metal ion binding"/>
    <property type="evidence" value="ECO:0007669"/>
    <property type="project" value="UniProtKB-KW"/>
</dbReference>
<dbReference type="GO" id="GO:0005737">
    <property type="term" value="C:cytoplasm"/>
    <property type="evidence" value="ECO:0007669"/>
    <property type="project" value="TreeGrafter"/>
</dbReference>
<dbReference type="InterPro" id="IPR013154">
    <property type="entry name" value="ADH-like_N"/>
</dbReference>
<dbReference type="Gene3D" id="3.90.180.10">
    <property type="entry name" value="Medium-chain alcohol dehydrogenases, catalytic domain"/>
    <property type="match status" value="1"/>
</dbReference>
<dbReference type="InterPro" id="IPR036291">
    <property type="entry name" value="NAD(P)-bd_dom_sf"/>
</dbReference>
<dbReference type="SMART" id="SM00829">
    <property type="entry name" value="PKS_ER"/>
    <property type="match status" value="1"/>
</dbReference>
<accession>Q97C38</accession>
<evidence type="ECO:0000313" key="7">
    <source>
        <dbReference type="EMBL" id="BAB59409.1"/>
    </source>
</evidence>
<dbReference type="eggNOG" id="arCOG01458">
    <property type="taxonomic scope" value="Archaea"/>
</dbReference>
<dbReference type="AlphaFoldDB" id="Q97C38"/>
<organism evidence="7 8">
    <name type="scientific">Thermoplasma volcanium (strain ATCC 51530 / DSM 4299 / JCM 9571 / NBRC 15438 / GSS1)</name>
    <dbReference type="NCBI Taxonomy" id="273116"/>
    <lineage>
        <taxon>Archaea</taxon>
        <taxon>Methanobacteriati</taxon>
        <taxon>Thermoplasmatota</taxon>
        <taxon>Thermoplasmata</taxon>
        <taxon>Thermoplasmatales</taxon>
        <taxon>Thermoplasmataceae</taxon>
        <taxon>Thermoplasma</taxon>
    </lineage>
</organism>
<protein>
    <submittedName>
        <fullName evidence="7">Alcohol dehydrogenase [ADH]</fullName>
    </submittedName>
</protein>
<reference evidence="7 8" key="2">
    <citation type="journal article" date="2000" name="Proc. Natl. Acad. Sci. U.S.A.">
        <title>Archaeal adaptation to higher temperatures revealed by genomic sequence of Thermoplasma volcanium.</title>
        <authorList>
            <person name="Kawashima T."/>
            <person name="Amano N."/>
            <person name="Koike H."/>
            <person name="Makino S."/>
            <person name="Higuchi S."/>
            <person name="Kawashima-Ohya Y."/>
            <person name="Watanabe K."/>
            <person name="Yamazaki M."/>
            <person name="Kanehori K."/>
            <person name="Kawamoto T."/>
            <person name="Nunoshiba T."/>
            <person name="Yamamoto Y."/>
            <person name="Aramaki H."/>
            <person name="Makino K."/>
            <person name="Suzuki M."/>
        </authorList>
    </citation>
    <scope>NUCLEOTIDE SEQUENCE [LARGE SCALE GENOMIC DNA]</scope>
    <source>
        <strain evidence="8">ATCC 51530 / DSM 4299 / JCM 9571 / NBRC 15438 / GSS1</strain>
    </source>
</reference>
<dbReference type="PANTHER" id="PTHR42940:SF8">
    <property type="entry name" value="VACUOLAR PROTEIN SORTING-ASSOCIATED PROTEIN 11"/>
    <property type="match status" value="1"/>
</dbReference>
<dbReference type="EMBL" id="BA000011">
    <property type="protein sequence ID" value="BAB59409.1"/>
    <property type="molecule type" value="Genomic_DNA"/>
</dbReference>
<evidence type="ECO:0000256" key="2">
    <source>
        <dbReference type="ARBA" id="ARBA00008072"/>
    </source>
</evidence>
<dbReference type="DNASU" id="1440781"/>
<evidence type="ECO:0000256" key="3">
    <source>
        <dbReference type="ARBA" id="ARBA00022723"/>
    </source>
</evidence>
<dbReference type="Proteomes" id="UP000001017">
    <property type="component" value="Chromosome"/>
</dbReference>
<comment type="similarity">
    <text evidence="2">Belongs to the zinc-containing alcohol dehydrogenase family.</text>
</comment>
<dbReference type="InterPro" id="IPR020843">
    <property type="entry name" value="ER"/>
</dbReference>
<gene>
    <name evidence="7" type="ORF">TVG0278316</name>
</gene>
<dbReference type="GO" id="GO:0043168">
    <property type="term" value="F:anion binding"/>
    <property type="evidence" value="ECO:0007669"/>
    <property type="project" value="UniProtKB-ARBA"/>
</dbReference>